<evidence type="ECO:0000313" key="7">
    <source>
        <dbReference type="Proteomes" id="UP000199031"/>
    </source>
</evidence>
<sequence length="273" mass="29717">MPSFKNKTIFITGASRGIGKAIALKLAESGANIIVAAKTVEEDARLGGTIYTAAKEIEAAGGNALPVKVDIRDEEQIRQAVEEAVKTFNGIDIVINNASAIQLTDTEKTEAKRFDLMFNINVRGTFLVTKHCLPYLKKSANAHILTLSPPINMDEKWLDKHIAYTISKYNMTMLAMGWAAEFRKYNIASNTLWPATTIATAAVKNLLGGDTLIQMSRKPEIVADAAFYILSKAAAVCTGNNFIDEKVLEAENITDLSTYAVNPGGPLYPDLFL</sequence>
<dbReference type="AlphaFoldDB" id="A0A1I5V5N2"/>
<dbReference type="Proteomes" id="UP000199031">
    <property type="component" value="Unassembled WGS sequence"/>
</dbReference>
<comment type="similarity">
    <text evidence="2">Belongs to the short-chain dehydrogenases/reductases (SDR) family.</text>
</comment>
<evidence type="ECO:0000313" key="6">
    <source>
        <dbReference type="EMBL" id="SFQ02657.1"/>
    </source>
</evidence>
<accession>A0A1I5V5N2</accession>
<keyword evidence="7" id="KW-1185">Reference proteome</keyword>
<dbReference type="InterPro" id="IPR002347">
    <property type="entry name" value="SDR_fam"/>
</dbReference>
<proteinExistence type="inferred from homology"/>
<evidence type="ECO:0000256" key="5">
    <source>
        <dbReference type="ARBA" id="ARBA00023140"/>
    </source>
</evidence>
<evidence type="ECO:0000256" key="1">
    <source>
        <dbReference type="ARBA" id="ARBA00004275"/>
    </source>
</evidence>
<keyword evidence="5" id="KW-0576">Peroxisome</keyword>
<dbReference type="FunFam" id="3.40.50.720:FF:000301">
    <property type="entry name" value="Hydroxysteroid dehydrogenase like 2"/>
    <property type="match status" value="1"/>
</dbReference>
<dbReference type="InterPro" id="IPR036291">
    <property type="entry name" value="NAD(P)-bd_dom_sf"/>
</dbReference>
<comment type="subcellular location">
    <subcellularLocation>
        <location evidence="1">Peroxisome</location>
    </subcellularLocation>
</comment>
<dbReference type="Pfam" id="PF00106">
    <property type="entry name" value="adh_short"/>
    <property type="match status" value="1"/>
</dbReference>
<name>A0A1I5V5N2_9BACT</name>
<gene>
    <name evidence="6" type="ORF">SAMN05444277_104219</name>
</gene>
<dbReference type="EMBL" id="FOXQ01000004">
    <property type="protein sequence ID" value="SFQ02657.1"/>
    <property type="molecule type" value="Genomic_DNA"/>
</dbReference>
<protein>
    <submittedName>
        <fullName evidence="6">NAD(P)-dependent dehydrogenase, short-chain alcohol dehydrogenase family</fullName>
    </submittedName>
</protein>
<dbReference type="NCBIfam" id="NF006133">
    <property type="entry name" value="PRK08278.1"/>
    <property type="match status" value="1"/>
</dbReference>
<evidence type="ECO:0000256" key="2">
    <source>
        <dbReference type="ARBA" id="ARBA00006484"/>
    </source>
</evidence>
<dbReference type="InterPro" id="IPR051935">
    <property type="entry name" value="HSDL2"/>
</dbReference>
<dbReference type="STRING" id="1465490.SAMN05444277_104219"/>
<dbReference type="PANTHER" id="PTHR42808">
    <property type="entry name" value="HYDROXYSTEROID DEHYDROGENASE-LIKE PROTEIN 2"/>
    <property type="match status" value="1"/>
</dbReference>
<organism evidence="6 7">
    <name type="scientific">Parafilimonas terrae</name>
    <dbReference type="NCBI Taxonomy" id="1465490"/>
    <lineage>
        <taxon>Bacteria</taxon>
        <taxon>Pseudomonadati</taxon>
        <taxon>Bacteroidota</taxon>
        <taxon>Chitinophagia</taxon>
        <taxon>Chitinophagales</taxon>
        <taxon>Chitinophagaceae</taxon>
        <taxon>Parafilimonas</taxon>
    </lineage>
</organism>
<dbReference type="GO" id="GO:0016491">
    <property type="term" value="F:oxidoreductase activity"/>
    <property type="evidence" value="ECO:0007669"/>
    <property type="project" value="UniProtKB-KW"/>
</dbReference>
<dbReference type="RefSeq" id="WP_090657509.1">
    <property type="nucleotide sequence ID" value="NZ_FOXQ01000004.1"/>
</dbReference>
<keyword evidence="3" id="KW-0521">NADP</keyword>
<dbReference type="Gene3D" id="3.40.50.720">
    <property type="entry name" value="NAD(P)-binding Rossmann-like Domain"/>
    <property type="match status" value="1"/>
</dbReference>
<dbReference type="PRINTS" id="PR00081">
    <property type="entry name" value="GDHRDH"/>
</dbReference>
<evidence type="ECO:0000256" key="4">
    <source>
        <dbReference type="ARBA" id="ARBA00023002"/>
    </source>
</evidence>
<dbReference type="PANTHER" id="PTHR42808:SF3">
    <property type="entry name" value="HYDROXYSTEROID DEHYDROGENASE-LIKE PROTEIN 2"/>
    <property type="match status" value="1"/>
</dbReference>
<dbReference type="SUPFAM" id="SSF51735">
    <property type="entry name" value="NAD(P)-binding Rossmann-fold domains"/>
    <property type="match status" value="1"/>
</dbReference>
<reference evidence="6 7" key="1">
    <citation type="submission" date="2016-10" db="EMBL/GenBank/DDBJ databases">
        <authorList>
            <person name="de Groot N.N."/>
        </authorList>
    </citation>
    <scope>NUCLEOTIDE SEQUENCE [LARGE SCALE GENOMIC DNA]</scope>
    <source>
        <strain evidence="6 7">DSM 28286</strain>
    </source>
</reference>
<keyword evidence="4" id="KW-0560">Oxidoreductase</keyword>
<evidence type="ECO:0000256" key="3">
    <source>
        <dbReference type="ARBA" id="ARBA00022857"/>
    </source>
</evidence>
<dbReference type="OrthoDB" id="9810935at2"/>